<dbReference type="PANTHER" id="PTHR33602">
    <property type="entry name" value="REGULATORY PROTEIN RECX FAMILY PROTEIN"/>
    <property type="match status" value="1"/>
</dbReference>
<dbReference type="GO" id="GO:0005737">
    <property type="term" value="C:cytoplasm"/>
    <property type="evidence" value="ECO:0007669"/>
    <property type="project" value="UniProtKB-SubCell"/>
</dbReference>
<evidence type="ECO:0000256" key="5">
    <source>
        <dbReference type="HAMAP-Rule" id="MF_01114"/>
    </source>
</evidence>
<dbReference type="InterPro" id="IPR003783">
    <property type="entry name" value="Regulatory_RecX"/>
</dbReference>
<feature type="domain" description="RecX third three-helical" evidence="7">
    <location>
        <begin position="111"/>
        <end position="156"/>
    </location>
</feature>
<evidence type="ECO:0000259" key="7">
    <source>
        <dbReference type="Pfam" id="PF21981"/>
    </source>
</evidence>
<reference evidence="8 9" key="1">
    <citation type="submission" date="2016-10" db="EMBL/GenBank/DDBJ databases">
        <authorList>
            <person name="de Groot N.N."/>
        </authorList>
    </citation>
    <scope>NUCLEOTIDE SEQUENCE [LARGE SCALE GENOMIC DNA]</scope>
    <source>
        <strain evidence="8 9">DSM 22012</strain>
    </source>
</reference>
<evidence type="ECO:0000256" key="1">
    <source>
        <dbReference type="ARBA" id="ARBA00004496"/>
    </source>
</evidence>
<name>A0A1H6BE36_9GAMM</name>
<dbReference type="RefSeq" id="WP_104003707.1">
    <property type="nucleotide sequence ID" value="NZ_FNVQ01000002.1"/>
</dbReference>
<comment type="function">
    <text evidence="5">Modulates RecA activity.</text>
</comment>
<keyword evidence="4 5" id="KW-0963">Cytoplasm</keyword>
<evidence type="ECO:0000313" key="9">
    <source>
        <dbReference type="Proteomes" id="UP000236745"/>
    </source>
</evidence>
<accession>A0A1H6BE36</accession>
<evidence type="ECO:0000256" key="4">
    <source>
        <dbReference type="ARBA" id="ARBA00022490"/>
    </source>
</evidence>
<feature type="domain" description="RecX second three-helical" evidence="6">
    <location>
        <begin position="65"/>
        <end position="105"/>
    </location>
</feature>
<comment type="subcellular location">
    <subcellularLocation>
        <location evidence="1 5">Cytoplasm</location>
    </subcellularLocation>
</comment>
<evidence type="ECO:0000259" key="6">
    <source>
        <dbReference type="Pfam" id="PF02631"/>
    </source>
</evidence>
<dbReference type="OrthoDB" id="7066780at2"/>
<dbReference type="GO" id="GO:0006282">
    <property type="term" value="P:regulation of DNA repair"/>
    <property type="evidence" value="ECO:0007669"/>
    <property type="project" value="UniProtKB-UniRule"/>
</dbReference>
<dbReference type="Pfam" id="PF21981">
    <property type="entry name" value="RecX_HTH3"/>
    <property type="match status" value="1"/>
</dbReference>
<dbReference type="InterPro" id="IPR036388">
    <property type="entry name" value="WH-like_DNA-bd_sf"/>
</dbReference>
<sequence>MFGQRKNSSDKLIETESALVEAVIQLLARREYSRHELEQRFRSRVADEALLDKVLDRMVADGYQSDLRCAGMILRQRVGQGYGERRVRFDLQNKGIDSTLIEQVLEEEAVDWFDQARELAGRKYAGRPITDMKEKAKRVRHLQGRGFGFDEIRYALEVDED</sequence>
<evidence type="ECO:0000256" key="2">
    <source>
        <dbReference type="ARBA" id="ARBA00009695"/>
    </source>
</evidence>
<comment type="similarity">
    <text evidence="2 5">Belongs to the RecX family.</text>
</comment>
<evidence type="ECO:0000313" key="8">
    <source>
        <dbReference type="EMBL" id="SEG59028.1"/>
    </source>
</evidence>
<protein>
    <recommendedName>
        <fullName evidence="3 5">Regulatory protein RecX</fullName>
    </recommendedName>
</protein>
<dbReference type="InterPro" id="IPR053924">
    <property type="entry name" value="RecX_HTH_2nd"/>
</dbReference>
<keyword evidence="9" id="KW-1185">Reference proteome</keyword>
<dbReference type="PANTHER" id="PTHR33602:SF1">
    <property type="entry name" value="REGULATORY PROTEIN RECX FAMILY PROTEIN"/>
    <property type="match status" value="1"/>
</dbReference>
<dbReference type="Pfam" id="PF02631">
    <property type="entry name" value="RecX_HTH2"/>
    <property type="match status" value="1"/>
</dbReference>
<dbReference type="InterPro" id="IPR053925">
    <property type="entry name" value="RecX_HTH_3rd"/>
</dbReference>
<organism evidence="8 9">
    <name type="scientific">Marinobacterium lutimaris</name>
    <dbReference type="NCBI Taxonomy" id="568106"/>
    <lineage>
        <taxon>Bacteria</taxon>
        <taxon>Pseudomonadati</taxon>
        <taxon>Pseudomonadota</taxon>
        <taxon>Gammaproteobacteria</taxon>
        <taxon>Oceanospirillales</taxon>
        <taxon>Oceanospirillaceae</taxon>
        <taxon>Marinobacterium</taxon>
    </lineage>
</organism>
<proteinExistence type="inferred from homology"/>
<dbReference type="Proteomes" id="UP000236745">
    <property type="component" value="Unassembled WGS sequence"/>
</dbReference>
<dbReference type="AlphaFoldDB" id="A0A1H6BE36"/>
<evidence type="ECO:0000256" key="3">
    <source>
        <dbReference type="ARBA" id="ARBA00018111"/>
    </source>
</evidence>
<dbReference type="Gene3D" id="1.10.10.10">
    <property type="entry name" value="Winged helix-like DNA-binding domain superfamily/Winged helix DNA-binding domain"/>
    <property type="match status" value="3"/>
</dbReference>
<dbReference type="HAMAP" id="MF_01114">
    <property type="entry name" value="RecX"/>
    <property type="match status" value="1"/>
</dbReference>
<dbReference type="EMBL" id="FNVQ01000002">
    <property type="protein sequence ID" value="SEG59028.1"/>
    <property type="molecule type" value="Genomic_DNA"/>
</dbReference>
<gene>
    <name evidence="5" type="primary">recX</name>
    <name evidence="8" type="ORF">SAMN05444390_102603</name>
</gene>